<proteinExistence type="predicted"/>
<evidence type="ECO:0000256" key="2">
    <source>
        <dbReference type="SAM" id="SignalP"/>
    </source>
</evidence>
<sequence>MLLPKYSRIALIAFALFASVSGEAVRTQSTAPSGQTGLPSSLQFASEGTRFTTRC</sequence>
<evidence type="ECO:0000256" key="1">
    <source>
        <dbReference type="SAM" id="MobiDB-lite"/>
    </source>
</evidence>
<feature type="region of interest" description="Disordered" evidence="1">
    <location>
        <begin position="29"/>
        <end position="55"/>
    </location>
</feature>
<dbReference type="AlphaFoldDB" id="K5DP58"/>
<keyword evidence="2" id="KW-0732">Signal</keyword>
<evidence type="ECO:0000313" key="4">
    <source>
        <dbReference type="Proteomes" id="UP000007993"/>
    </source>
</evidence>
<accession>K5DP58</accession>
<dbReference type="Proteomes" id="UP000007993">
    <property type="component" value="Unassembled WGS sequence"/>
</dbReference>
<name>K5DP58_RHOBT</name>
<organism evidence="3 4">
    <name type="scientific">Rhodopirellula baltica SH28</name>
    <dbReference type="NCBI Taxonomy" id="993517"/>
    <lineage>
        <taxon>Bacteria</taxon>
        <taxon>Pseudomonadati</taxon>
        <taxon>Planctomycetota</taxon>
        <taxon>Planctomycetia</taxon>
        <taxon>Pirellulales</taxon>
        <taxon>Pirellulaceae</taxon>
        <taxon>Rhodopirellula</taxon>
    </lineage>
</organism>
<protein>
    <recommendedName>
        <fullName evidence="5">Secreted protein</fullName>
    </recommendedName>
</protein>
<feature type="chain" id="PRO_5003887449" description="Secreted protein" evidence="2">
    <location>
        <begin position="25"/>
        <end position="55"/>
    </location>
</feature>
<gene>
    <name evidence="3" type="ORF">RBSH_00014</name>
</gene>
<feature type="signal peptide" evidence="2">
    <location>
        <begin position="1"/>
        <end position="24"/>
    </location>
</feature>
<evidence type="ECO:0008006" key="5">
    <source>
        <dbReference type="Google" id="ProtNLM"/>
    </source>
</evidence>
<evidence type="ECO:0000313" key="3">
    <source>
        <dbReference type="EMBL" id="EKK04664.1"/>
    </source>
</evidence>
<comment type="caution">
    <text evidence="3">The sequence shown here is derived from an EMBL/GenBank/DDBJ whole genome shotgun (WGS) entry which is preliminary data.</text>
</comment>
<dbReference type="EMBL" id="AMCW01000001">
    <property type="protein sequence ID" value="EKK04664.1"/>
    <property type="molecule type" value="Genomic_DNA"/>
</dbReference>
<reference evidence="3 4" key="1">
    <citation type="journal article" date="2013" name="Mar. Genomics">
        <title>Expression of sulfatases in Rhodopirellula baltica and the diversity of sulfatases in the genus Rhodopirellula.</title>
        <authorList>
            <person name="Wegner C.E."/>
            <person name="Richter-Heitmann T."/>
            <person name="Klindworth A."/>
            <person name="Klockow C."/>
            <person name="Richter M."/>
            <person name="Achstetter T."/>
            <person name="Glockner F.O."/>
            <person name="Harder J."/>
        </authorList>
    </citation>
    <scope>NUCLEOTIDE SEQUENCE [LARGE SCALE GENOMIC DNA]</scope>
    <source>
        <strain evidence="3 4">SH28</strain>
    </source>
</reference>